<comment type="pathway">
    <text evidence="9">Protein modification; lipoprotein biosynthesis (signal peptide cleavage).</text>
</comment>
<evidence type="ECO:0000256" key="3">
    <source>
        <dbReference type="ARBA" id="ARBA00022670"/>
    </source>
</evidence>
<keyword evidence="3 9" id="KW-0645">Protease</keyword>
<evidence type="ECO:0000256" key="8">
    <source>
        <dbReference type="ARBA" id="ARBA00023136"/>
    </source>
</evidence>
<dbReference type="Pfam" id="PF01252">
    <property type="entry name" value="Peptidase_A8"/>
    <property type="match status" value="1"/>
</dbReference>
<comment type="similarity">
    <text evidence="1 9 11">Belongs to the peptidase A8 family.</text>
</comment>
<dbReference type="EC" id="3.4.23.36" evidence="9"/>
<keyword evidence="4 9" id="KW-0812">Transmembrane</keyword>
<name>A0ABW2AHW2_9MICO</name>
<sequence>MPDLQGEAGAALTSEESADEQHTAPTKQKRPSAQLIALLVGVAVVGYGLDQATKAWASNSLDPARPKQLVGSLLQLRLTHNPGAAFSIATNATWVLTIVAAAVIVATIFFARRLRSKPWACALGLLIGGALGNLTDRFVRAPGGGKGHVVDFLELPHWPIFNVADCCVVTAACLIALLAFLGIGIDGRRAGDDKTDSPESTKDADV</sequence>
<evidence type="ECO:0000256" key="4">
    <source>
        <dbReference type="ARBA" id="ARBA00022692"/>
    </source>
</evidence>
<feature type="transmembrane region" description="Helical" evidence="9">
    <location>
        <begin position="159"/>
        <end position="185"/>
    </location>
</feature>
<gene>
    <name evidence="9 13" type="primary">lspA</name>
    <name evidence="13" type="ORF">ACFQDH_13020</name>
</gene>
<feature type="active site" evidence="9">
    <location>
        <position position="151"/>
    </location>
</feature>
<feature type="active site" evidence="9">
    <location>
        <position position="165"/>
    </location>
</feature>
<dbReference type="GO" id="GO:0004190">
    <property type="term" value="F:aspartic-type endopeptidase activity"/>
    <property type="evidence" value="ECO:0007669"/>
    <property type="project" value="UniProtKB-EC"/>
</dbReference>
<reference evidence="14" key="1">
    <citation type="journal article" date="2019" name="Int. J. Syst. Evol. Microbiol.">
        <title>The Global Catalogue of Microorganisms (GCM) 10K type strain sequencing project: providing services to taxonomists for standard genome sequencing and annotation.</title>
        <authorList>
            <consortium name="The Broad Institute Genomics Platform"/>
            <consortium name="The Broad Institute Genome Sequencing Center for Infectious Disease"/>
            <person name="Wu L."/>
            <person name="Ma J."/>
        </authorList>
    </citation>
    <scope>NUCLEOTIDE SEQUENCE [LARGE SCALE GENOMIC DNA]</scope>
    <source>
        <strain evidence="14">CCUG 58127</strain>
    </source>
</reference>
<dbReference type="Proteomes" id="UP001596298">
    <property type="component" value="Unassembled WGS sequence"/>
</dbReference>
<dbReference type="PRINTS" id="PR00781">
    <property type="entry name" value="LIPOSIGPTASE"/>
</dbReference>
<feature type="transmembrane region" description="Helical" evidence="9">
    <location>
        <begin position="118"/>
        <end position="139"/>
    </location>
</feature>
<comment type="caution">
    <text evidence="13">The sequence shown here is derived from an EMBL/GenBank/DDBJ whole genome shotgun (WGS) entry which is preliminary data.</text>
</comment>
<feature type="transmembrane region" description="Helical" evidence="9">
    <location>
        <begin position="92"/>
        <end position="111"/>
    </location>
</feature>
<evidence type="ECO:0000313" key="14">
    <source>
        <dbReference type="Proteomes" id="UP001596298"/>
    </source>
</evidence>
<feature type="region of interest" description="Disordered" evidence="12">
    <location>
        <begin position="1"/>
        <end position="29"/>
    </location>
</feature>
<dbReference type="HAMAP" id="MF_00161">
    <property type="entry name" value="LspA"/>
    <property type="match status" value="1"/>
</dbReference>
<keyword evidence="5 9" id="KW-0064">Aspartyl protease</keyword>
<keyword evidence="2 9" id="KW-1003">Cell membrane</keyword>
<keyword evidence="7 9" id="KW-1133">Transmembrane helix</keyword>
<evidence type="ECO:0000256" key="6">
    <source>
        <dbReference type="ARBA" id="ARBA00022801"/>
    </source>
</evidence>
<evidence type="ECO:0000313" key="13">
    <source>
        <dbReference type="EMBL" id="MFC6706154.1"/>
    </source>
</evidence>
<feature type="transmembrane region" description="Helical" evidence="9">
    <location>
        <begin position="32"/>
        <end position="49"/>
    </location>
</feature>
<comment type="subcellular location">
    <subcellularLocation>
        <location evidence="9">Cell membrane</location>
        <topology evidence="9">Multi-pass membrane protein</topology>
    </subcellularLocation>
</comment>
<dbReference type="PANTHER" id="PTHR33695:SF1">
    <property type="entry name" value="LIPOPROTEIN SIGNAL PEPTIDASE"/>
    <property type="match status" value="1"/>
</dbReference>
<dbReference type="InterPro" id="IPR001872">
    <property type="entry name" value="Peptidase_A8"/>
</dbReference>
<keyword evidence="14" id="KW-1185">Reference proteome</keyword>
<protein>
    <recommendedName>
        <fullName evidence="9">Lipoprotein signal peptidase</fullName>
        <ecNumber evidence="9">3.4.23.36</ecNumber>
    </recommendedName>
    <alternativeName>
        <fullName evidence="9">Prolipoprotein signal peptidase</fullName>
    </alternativeName>
    <alternativeName>
        <fullName evidence="9">Signal peptidase II</fullName>
        <shortName evidence="9">SPase II</shortName>
    </alternativeName>
</protein>
<accession>A0ABW2AHW2</accession>
<evidence type="ECO:0000256" key="1">
    <source>
        <dbReference type="ARBA" id="ARBA00006139"/>
    </source>
</evidence>
<evidence type="ECO:0000256" key="7">
    <source>
        <dbReference type="ARBA" id="ARBA00022989"/>
    </source>
</evidence>
<keyword evidence="8 9" id="KW-0472">Membrane</keyword>
<dbReference type="EMBL" id="JBHSWH010000001">
    <property type="protein sequence ID" value="MFC6706154.1"/>
    <property type="molecule type" value="Genomic_DNA"/>
</dbReference>
<comment type="function">
    <text evidence="9 10">This protein specifically catalyzes the removal of signal peptides from prolipoproteins.</text>
</comment>
<dbReference type="RefSeq" id="WP_382401932.1">
    <property type="nucleotide sequence ID" value="NZ_JBHSWH010000001.1"/>
</dbReference>
<organism evidence="13 14">
    <name type="scientific">Flexivirga alba</name>
    <dbReference type="NCBI Taxonomy" id="702742"/>
    <lineage>
        <taxon>Bacteria</taxon>
        <taxon>Bacillati</taxon>
        <taxon>Actinomycetota</taxon>
        <taxon>Actinomycetes</taxon>
        <taxon>Micrococcales</taxon>
        <taxon>Dermacoccaceae</taxon>
        <taxon>Flexivirga</taxon>
    </lineage>
</organism>
<proteinExistence type="inferred from homology"/>
<keyword evidence="6 9" id="KW-0378">Hydrolase</keyword>
<comment type="catalytic activity">
    <reaction evidence="9 10">
        <text>Release of signal peptides from bacterial membrane prolipoproteins. Hydrolyzes -Xaa-Yaa-Zaa-|-(S,diacylglyceryl)Cys-, in which Xaa is hydrophobic (preferably Leu), and Yaa (Ala or Ser) and Zaa (Gly or Ala) have small, neutral side chains.</text>
        <dbReference type="EC" id="3.4.23.36"/>
    </reaction>
</comment>
<evidence type="ECO:0000256" key="12">
    <source>
        <dbReference type="SAM" id="MobiDB-lite"/>
    </source>
</evidence>
<evidence type="ECO:0000256" key="11">
    <source>
        <dbReference type="RuleBase" id="RU004181"/>
    </source>
</evidence>
<evidence type="ECO:0000256" key="5">
    <source>
        <dbReference type="ARBA" id="ARBA00022750"/>
    </source>
</evidence>
<evidence type="ECO:0000256" key="10">
    <source>
        <dbReference type="RuleBase" id="RU000594"/>
    </source>
</evidence>
<dbReference type="PROSITE" id="PS00855">
    <property type="entry name" value="SPASE_II"/>
    <property type="match status" value="1"/>
</dbReference>
<dbReference type="PANTHER" id="PTHR33695">
    <property type="entry name" value="LIPOPROTEIN SIGNAL PEPTIDASE"/>
    <property type="match status" value="1"/>
</dbReference>
<evidence type="ECO:0000256" key="2">
    <source>
        <dbReference type="ARBA" id="ARBA00022475"/>
    </source>
</evidence>
<evidence type="ECO:0000256" key="9">
    <source>
        <dbReference type="HAMAP-Rule" id="MF_00161"/>
    </source>
</evidence>
<dbReference type="NCBIfam" id="TIGR00077">
    <property type="entry name" value="lspA"/>
    <property type="match status" value="1"/>
</dbReference>